<dbReference type="AlphaFoldDB" id="A0A8E0TS78"/>
<keyword evidence="2" id="KW-1185">Reference proteome</keyword>
<dbReference type="RefSeq" id="WP_021698326.1">
    <property type="nucleotide sequence ID" value="NZ_BATC01000059.1"/>
</dbReference>
<reference evidence="2" key="1">
    <citation type="journal article" date="2013" name="Genome Announc.">
        <title>Draft Genome Sequence of the Dimorphic Prosthecate Bacterium Brevundimonas abyssalis TAR-001T.</title>
        <authorList>
            <person name="Tsubouchi T."/>
            <person name="Nishi S."/>
            <person name="Usui K."/>
            <person name="Shimane Y."/>
            <person name="Takaki Y."/>
            <person name="Maruyama T."/>
            <person name="Hatada Y."/>
        </authorList>
    </citation>
    <scope>NUCLEOTIDE SEQUENCE [LARGE SCALE GENOMIC DNA]</scope>
    <source>
        <strain evidence="2">TAR-001</strain>
    </source>
</reference>
<sequence length="54" mass="5856">MVGTGVKATGAVIGAGVDAVTTSDAETLRAERRACERRVRRGSNEDCRRYRTDD</sequence>
<organism evidence="1 2">
    <name type="scientific">Brevundimonas abyssalis TAR-001</name>
    <dbReference type="NCBI Taxonomy" id="1391729"/>
    <lineage>
        <taxon>Bacteria</taxon>
        <taxon>Pseudomonadati</taxon>
        <taxon>Pseudomonadota</taxon>
        <taxon>Alphaproteobacteria</taxon>
        <taxon>Caulobacterales</taxon>
        <taxon>Caulobacteraceae</taxon>
        <taxon>Brevundimonas</taxon>
    </lineage>
</organism>
<proteinExistence type="predicted"/>
<dbReference type="Proteomes" id="UP000016569">
    <property type="component" value="Unassembled WGS sequence"/>
</dbReference>
<protein>
    <submittedName>
        <fullName evidence="1">Uncharacterized protein</fullName>
    </submittedName>
</protein>
<evidence type="ECO:0000313" key="2">
    <source>
        <dbReference type="Proteomes" id="UP000016569"/>
    </source>
</evidence>
<dbReference type="EMBL" id="BATC01000059">
    <property type="protein sequence ID" value="GAD60232.1"/>
    <property type="molecule type" value="Genomic_DNA"/>
</dbReference>
<accession>A0A8E0TS78</accession>
<evidence type="ECO:0000313" key="1">
    <source>
        <dbReference type="EMBL" id="GAD60232.1"/>
    </source>
</evidence>
<comment type="caution">
    <text evidence="1">The sequence shown here is derived from an EMBL/GenBank/DDBJ whole genome shotgun (WGS) entry which is preliminary data.</text>
</comment>
<name>A0A8E0TS78_9CAUL</name>
<gene>
    <name evidence="1" type="ORF">MBEBAB_2482</name>
</gene>